<dbReference type="EMBL" id="JADCTT010000001">
    <property type="protein sequence ID" value="KAF9758472.1"/>
    <property type="molecule type" value="Genomic_DNA"/>
</dbReference>
<feature type="region of interest" description="Disordered" evidence="1">
    <location>
        <begin position="51"/>
        <end position="127"/>
    </location>
</feature>
<comment type="caution">
    <text evidence="2">The sequence shown here is derived from an EMBL/GenBank/DDBJ whole genome shotgun (WGS) entry which is preliminary data.</text>
</comment>
<feature type="region of interest" description="Disordered" evidence="1">
    <location>
        <begin position="1"/>
        <end position="30"/>
    </location>
</feature>
<proteinExistence type="predicted"/>
<dbReference type="Proteomes" id="UP000616885">
    <property type="component" value="Unassembled WGS sequence"/>
</dbReference>
<evidence type="ECO:0000256" key="1">
    <source>
        <dbReference type="SAM" id="MobiDB-lite"/>
    </source>
</evidence>
<name>A0A8H7NLS5_BIOOC</name>
<feature type="compositionally biased region" description="Low complexity" evidence="1">
    <location>
        <begin position="66"/>
        <end position="83"/>
    </location>
</feature>
<sequence>MNKSFTIKPHSLGRPGLSPRTSDMAPADKAVGNMTFDMEASKWTKYQIRSASAANRERIPQQKETSMSVSSLVSRNNSSGGNRQPANVPPARTRNGSGAGLGTNQSSSTKENGHTFPDVINGEKTSLPAQKQEEYPTIFLYSYVQSYAPYHVQRWIPPAQIFDMTFDELKAVLPLKLIEGHILTFTLFSEPTGMMYRVSTGTDSGYDWVKERFRQVVKNFIEIRGTRDLPNLFYIRVE</sequence>
<gene>
    <name evidence="2" type="ORF">IM811_000166</name>
</gene>
<organism evidence="2 3">
    <name type="scientific">Bionectria ochroleuca</name>
    <name type="common">Gliocladium roseum</name>
    <dbReference type="NCBI Taxonomy" id="29856"/>
    <lineage>
        <taxon>Eukaryota</taxon>
        <taxon>Fungi</taxon>
        <taxon>Dikarya</taxon>
        <taxon>Ascomycota</taxon>
        <taxon>Pezizomycotina</taxon>
        <taxon>Sordariomycetes</taxon>
        <taxon>Hypocreomycetidae</taxon>
        <taxon>Hypocreales</taxon>
        <taxon>Bionectriaceae</taxon>
        <taxon>Clonostachys</taxon>
    </lineage>
</organism>
<dbReference type="AlphaFoldDB" id="A0A8H7NLS5"/>
<evidence type="ECO:0000313" key="2">
    <source>
        <dbReference type="EMBL" id="KAF9758472.1"/>
    </source>
</evidence>
<reference evidence="2" key="1">
    <citation type="submission" date="2020-10" db="EMBL/GenBank/DDBJ databases">
        <title>High-Quality Genome Resource of Clonostachys rosea strain S41 by Oxford Nanopore Long-Read Sequencing.</title>
        <authorList>
            <person name="Wang H."/>
        </authorList>
    </citation>
    <scope>NUCLEOTIDE SEQUENCE</scope>
    <source>
        <strain evidence="2">S41</strain>
    </source>
</reference>
<evidence type="ECO:0000313" key="3">
    <source>
        <dbReference type="Proteomes" id="UP000616885"/>
    </source>
</evidence>
<protein>
    <submittedName>
        <fullName evidence="2">Uncharacterized protein</fullName>
    </submittedName>
</protein>
<accession>A0A8H7NLS5</accession>